<dbReference type="OrthoDB" id="5096204at2759"/>
<feature type="region of interest" description="Disordered" evidence="1">
    <location>
        <begin position="1"/>
        <end position="24"/>
    </location>
</feature>
<feature type="region of interest" description="Disordered" evidence="1">
    <location>
        <begin position="236"/>
        <end position="275"/>
    </location>
</feature>
<dbReference type="EMBL" id="JAAGWQ010000339">
    <property type="protein sequence ID" value="KAF5656635.1"/>
    <property type="molecule type" value="Genomic_DNA"/>
</dbReference>
<feature type="compositionally biased region" description="Basic and acidic residues" evidence="1">
    <location>
        <begin position="1"/>
        <end position="12"/>
    </location>
</feature>
<reference evidence="2 3" key="1">
    <citation type="submission" date="2020-05" db="EMBL/GenBank/DDBJ databases">
        <title>Identification and distribution of gene clusters putatively required for synthesis of sphingolipid metabolism inhibitors in phylogenetically diverse species of the filamentous fungus Fusarium.</title>
        <authorList>
            <person name="Kim H.-S."/>
            <person name="Busman M."/>
            <person name="Brown D.W."/>
            <person name="Divon H."/>
            <person name="Uhlig S."/>
            <person name="Proctor R.H."/>
        </authorList>
    </citation>
    <scope>NUCLEOTIDE SEQUENCE [LARGE SCALE GENOMIC DNA]</scope>
    <source>
        <strain evidence="2 3">NRRL 20693</strain>
    </source>
</reference>
<dbReference type="Proteomes" id="UP000567885">
    <property type="component" value="Unassembled WGS sequence"/>
</dbReference>
<protein>
    <submittedName>
        <fullName evidence="2">Uncharacterized protein</fullName>
    </submittedName>
</protein>
<name>A0A8H5SN31_FUSHE</name>
<gene>
    <name evidence="2" type="ORF">FHETE_10912</name>
</gene>
<dbReference type="AlphaFoldDB" id="A0A8H5SN31"/>
<evidence type="ECO:0000256" key="1">
    <source>
        <dbReference type="SAM" id="MobiDB-lite"/>
    </source>
</evidence>
<comment type="caution">
    <text evidence="2">The sequence shown here is derived from an EMBL/GenBank/DDBJ whole genome shotgun (WGS) entry which is preliminary data.</text>
</comment>
<sequence>MPKQSPARDRQANHWRSSPYGTPVWFQRSNWQTASALPYNQTAPLPGPSPSEETRSFQATSGSSALPRAFQLPPAVTSVTPPSGHRDRKTEAPSTMGGDNGLEVGEVLQGQDPNVPVPPVLGYTKRPNAGKSTTPAFKPKSERQLSMVDSMALQAVSRLDSKQPPGLSIYSNSQGGGVQFNIFTKIPNISKTIAFNVKSEEALVKVYRHVKAMNPSADVGGIMFCVASKSSSSKAEEIGWESLAGPPPNNHGRNHANGHSIPHGPSSDYYRPNLS</sequence>
<accession>A0A8H5SN31</accession>
<evidence type="ECO:0000313" key="3">
    <source>
        <dbReference type="Proteomes" id="UP000567885"/>
    </source>
</evidence>
<proteinExistence type="predicted"/>
<organism evidence="2 3">
    <name type="scientific">Fusarium heterosporum</name>
    <dbReference type="NCBI Taxonomy" id="42747"/>
    <lineage>
        <taxon>Eukaryota</taxon>
        <taxon>Fungi</taxon>
        <taxon>Dikarya</taxon>
        <taxon>Ascomycota</taxon>
        <taxon>Pezizomycotina</taxon>
        <taxon>Sordariomycetes</taxon>
        <taxon>Hypocreomycetidae</taxon>
        <taxon>Hypocreales</taxon>
        <taxon>Nectriaceae</taxon>
        <taxon>Fusarium</taxon>
        <taxon>Fusarium heterosporum species complex</taxon>
    </lineage>
</organism>
<evidence type="ECO:0000313" key="2">
    <source>
        <dbReference type="EMBL" id="KAF5656635.1"/>
    </source>
</evidence>
<keyword evidence="3" id="KW-1185">Reference proteome</keyword>
<feature type="region of interest" description="Disordered" evidence="1">
    <location>
        <begin position="37"/>
        <end position="99"/>
    </location>
</feature>